<proteinExistence type="predicted"/>
<dbReference type="Proteomes" id="UP000006727">
    <property type="component" value="Chromosome 2"/>
</dbReference>
<dbReference type="EMBL" id="ABEU02000002">
    <property type="status" value="NOT_ANNOTATED_CDS"/>
    <property type="molecule type" value="Genomic_DNA"/>
</dbReference>
<feature type="compositionally biased region" description="Polar residues" evidence="1">
    <location>
        <begin position="672"/>
        <end position="682"/>
    </location>
</feature>
<feature type="compositionally biased region" description="Basic and acidic residues" evidence="1">
    <location>
        <begin position="29"/>
        <end position="39"/>
    </location>
</feature>
<evidence type="ECO:0008006" key="4">
    <source>
        <dbReference type="Google" id="ProtNLM"/>
    </source>
</evidence>
<dbReference type="GeneID" id="112278865"/>
<reference evidence="2" key="3">
    <citation type="submission" date="2020-12" db="UniProtKB">
        <authorList>
            <consortium name="EnsemblPlants"/>
        </authorList>
    </citation>
    <scope>IDENTIFICATION</scope>
</reference>
<evidence type="ECO:0000313" key="2">
    <source>
        <dbReference type="EnsemblPlants" id="Pp3c2_5910V3.6"/>
    </source>
</evidence>
<reference evidence="2 3" key="2">
    <citation type="journal article" date="2018" name="Plant J.">
        <title>The Physcomitrella patens chromosome-scale assembly reveals moss genome structure and evolution.</title>
        <authorList>
            <person name="Lang D."/>
            <person name="Ullrich K.K."/>
            <person name="Murat F."/>
            <person name="Fuchs J."/>
            <person name="Jenkins J."/>
            <person name="Haas F.B."/>
            <person name="Piednoel M."/>
            <person name="Gundlach H."/>
            <person name="Van Bel M."/>
            <person name="Meyberg R."/>
            <person name="Vives C."/>
            <person name="Morata J."/>
            <person name="Symeonidi A."/>
            <person name="Hiss M."/>
            <person name="Muchero W."/>
            <person name="Kamisugi Y."/>
            <person name="Saleh O."/>
            <person name="Blanc G."/>
            <person name="Decker E.L."/>
            <person name="van Gessel N."/>
            <person name="Grimwood J."/>
            <person name="Hayes R.D."/>
            <person name="Graham S.W."/>
            <person name="Gunter L.E."/>
            <person name="McDaniel S.F."/>
            <person name="Hoernstein S.N.W."/>
            <person name="Larsson A."/>
            <person name="Li F.W."/>
            <person name="Perroud P.F."/>
            <person name="Phillips J."/>
            <person name="Ranjan P."/>
            <person name="Rokshar D.S."/>
            <person name="Rothfels C.J."/>
            <person name="Schneider L."/>
            <person name="Shu S."/>
            <person name="Stevenson D.W."/>
            <person name="Thummler F."/>
            <person name="Tillich M."/>
            <person name="Villarreal Aguilar J.C."/>
            <person name="Widiez T."/>
            <person name="Wong G.K."/>
            <person name="Wymore A."/>
            <person name="Zhang Y."/>
            <person name="Zimmer A.D."/>
            <person name="Quatrano R.S."/>
            <person name="Mayer K.F.X."/>
            <person name="Goodstein D."/>
            <person name="Casacuberta J.M."/>
            <person name="Vandepoele K."/>
            <person name="Reski R."/>
            <person name="Cuming A.C."/>
            <person name="Tuskan G.A."/>
            <person name="Maumus F."/>
            <person name="Salse J."/>
            <person name="Schmutz J."/>
            <person name="Rensing S.A."/>
        </authorList>
    </citation>
    <scope>NUCLEOTIDE SEQUENCE [LARGE SCALE GENOMIC DNA]</scope>
    <source>
        <strain evidence="2 3">cv. Gransden 2004</strain>
    </source>
</reference>
<dbReference type="InterPro" id="IPR015422">
    <property type="entry name" value="PyrdxlP-dep_Trfase_small"/>
</dbReference>
<keyword evidence="3" id="KW-1185">Reference proteome</keyword>
<dbReference type="InterPro" id="IPR015424">
    <property type="entry name" value="PyrdxlP-dep_Trfase"/>
</dbReference>
<dbReference type="Gramene" id="Pp3c2_5910V3.3">
    <property type="protein sequence ID" value="Pp3c2_5910V3.3"/>
    <property type="gene ID" value="Pp3c2_5910"/>
</dbReference>
<feature type="compositionally biased region" description="Basic and acidic residues" evidence="1">
    <location>
        <begin position="632"/>
        <end position="641"/>
    </location>
</feature>
<feature type="compositionally biased region" description="Polar residues" evidence="1">
    <location>
        <begin position="61"/>
        <end position="72"/>
    </location>
</feature>
<feature type="compositionally biased region" description="Polar residues" evidence="1">
    <location>
        <begin position="559"/>
        <end position="582"/>
    </location>
</feature>
<sequence>MINHDGRFRLSGSSCLMFFKVCRSSTADDDAHRGSDKRIMPSLRNPFQNQARKDSKAVNAAPQSKNASSAGANVTKKTSKKVTTHIGRIGARKDFLKVTTQGLGSEGFYSNPESLPSLETAYKNFKQVYPRFSETVAVDRLREREYGHLAEGEHVCFDYSGFGLFSHWQQVFQRGSSSFNLAYISANLPTHALYGTAEEGTVESYIRTRIMNYMNLSDSDYSMVFTASRVTAYKLLAESYPFHLNNRLLTVYDYESDAVSCMAETAKEKGAKIMNASFKWPNLKVSAADLKYKLQDKKKKKDQTAKGLFVFPVQSRVTGAKYSYQWMSQAQANKWQVLLDASALAPKDMDSLALSLFRPEFIVTSFYKVFGADPTGFGCLFIKNSVIQDLHNSDRARGVGMVRIIPSAVSNVSLARGEGQQGDPERLPDIYEADTEQYLDASDYVDPVSAFSGPISQSYVNSVREKAILKRITASGRDMNIAGFDDASARSSLPFENEEEWDDRLHGESHSGAWSVRNDEDFVTRGVLPGRDPGSGEIEEEPSEPIFPLTRRDHKSGRQFASISKESDALSSQGVECSSNSDRNLHEATTEDDGRVLKKLDVVLSSRSDNNRFLSRIQEEEPDESVFVSQPHAEDSTEALRHRTGGNGSQTSGSPLFHSPESTDGFEDRPEQSLQESDQNLDTVLHENEGNRVGARSEADKLESSIMSRDNHDYVLREGRDVDSFFEEVRIRSAELEDLNGLDYYLSSGGANGRRLQSWSPGEGSSQWEAQYAMSEEGSPMYFNDDIGNMGSRNDEMLDEAGPVICSGLDHADSQGLNRTNLRLRFLINWLINALLKLRHPSQMDTQGTNLVHIYGPEVHFDRGQAVAFNLFDWNGVPVKAELVQRLADRNNISLGLGTLCNIVYPEGSTDLAGLWLNKPVESGSNNAAGKADPPRVSNASKHDRPSEIPVVTAALGFVSTFEDVYRLWAFVAKFLDADFVKREEWLYHSINQEIHVI</sequence>
<reference evidence="2 3" key="1">
    <citation type="journal article" date="2008" name="Science">
        <title>The Physcomitrella genome reveals evolutionary insights into the conquest of land by plants.</title>
        <authorList>
            <person name="Rensing S."/>
            <person name="Lang D."/>
            <person name="Zimmer A."/>
            <person name="Terry A."/>
            <person name="Salamov A."/>
            <person name="Shapiro H."/>
            <person name="Nishiyama T."/>
            <person name="Perroud P.-F."/>
            <person name="Lindquist E."/>
            <person name="Kamisugi Y."/>
            <person name="Tanahashi T."/>
            <person name="Sakakibara K."/>
            <person name="Fujita T."/>
            <person name="Oishi K."/>
            <person name="Shin-I T."/>
            <person name="Kuroki Y."/>
            <person name="Toyoda A."/>
            <person name="Suzuki Y."/>
            <person name="Hashimoto A."/>
            <person name="Yamaguchi K."/>
            <person name="Sugano A."/>
            <person name="Kohara Y."/>
            <person name="Fujiyama A."/>
            <person name="Anterola A."/>
            <person name="Aoki S."/>
            <person name="Ashton N."/>
            <person name="Barbazuk W.B."/>
            <person name="Barker E."/>
            <person name="Bennetzen J."/>
            <person name="Bezanilla M."/>
            <person name="Blankenship R."/>
            <person name="Cho S.H."/>
            <person name="Dutcher S."/>
            <person name="Estelle M."/>
            <person name="Fawcett J.A."/>
            <person name="Gundlach H."/>
            <person name="Hanada K."/>
            <person name="Heyl A."/>
            <person name="Hicks K.A."/>
            <person name="Hugh J."/>
            <person name="Lohr M."/>
            <person name="Mayer K."/>
            <person name="Melkozernov A."/>
            <person name="Murata T."/>
            <person name="Nelson D."/>
            <person name="Pils B."/>
            <person name="Prigge M."/>
            <person name="Reiss B."/>
            <person name="Renner T."/>
            <person name="Rombauts S."/>
            <person name="Rushton P."/>
            <person name="Sanderfoot A."/>
            <person name="Schween G."/>
            <person name="Shiu S.-H."/>
            <person name="Stueber K."/>
            <person name="Theodoulou F.L."/>
            <person name="Tu H."/>
            <person name="Van de Peer Y."/>
            <person name="Verrier P.J."/>
            <person name="Waters E."/>
            <person name="Wood A."/>
            <person name="Yang L."/>
            <person name="Cove D."/>
            <person name="Cuming A."/>
            <person name="Hasebe M."/>
            <person name="Lucas S."/>
            <person name="Mishler D.B."/>
            <person name="Reski R."/>
            <person name="Grigoriev I."/>
            <person name="Quatrano R.S."/>
            <person name="Boore J.L."/>
        </authorList>
    </citation>
    <scope>NUCLEOTIDE SEQUENCE [LARGE SCALE GENOMIC DNA]</scope>
    <source>
        <strain evidence="2 3">cv. Gransden 2004</strain>
    </source>
</reference>
<name>A0A7I4D5M3_PHYPA</name>
<feature type="region of interest" description="Disordered" evidence="1">
    <location>
        <begin position="614"/>
        <end position="704"/>
    </location>
</feature>
<dbReference type="EnsemblPlants" id="Pp3c2_5910V3.3">
    <property type="protein sequence ID" value="Pp3c2_5910V3.3"/>
    <property type="gene ID" value="Pp3c2_5910"/>
</dbReference>
<dbReference type="AlphaFoldDB" id="A0A7I4D5M3"/>
<dbReference type="EnsemblPlants" id="Pp3c2_5910V3.2">
    <property type="protein sequence ID" value="Pp3c2_5910V3.2"/>
    <property type="gene ID" value="Pp3c2_5910"/>
</dbReference>
<dbReference type="PANTHER" id="PTHR14237">
    <property type="entry name" value="MOLYBDOPTERIN COFACTOR SULFURASE MOSC"/>
    <property type="match status" value="1"/>
</dbReference>
<evidence type="ECO:0000313" key="3">
    <source>
        <dbReference type="Proteomes" id="UP000006727"/>
    </source>
</evidence>
<organism evidence="2 3">
    <name type="scientific">Physcomitrium patens</name>
    <name type="common">Spreading-leaved earth moss</name>
    <name type="synonym">Physcomitrella patens</name>
    <dbReference type="NCBI Taxonomy" id="3218"/>
    <lineage>
        <taxon>Eukaryota</taxon>
        <taxon>Viridiplantae</taxon>
        <taxon>Streptophyta</taxon>
        <taxon>Embryophyta</taxon>
        <taxon>Bryophyta</taxon>
        <taxon>Bryophytina</taxon>
        <taxon>Bryopsida</taxon>
        <taxon>Funariidae</taxon>
        <taxon>Funariales</taxon>
        <taxon>Funariaceae</taxon>
        <taxon>Physcomitrium</taxon>
    </lineage>
</organism>
<dbReference type="InterPro" id="IPR015421">
    <property type="entry name" value="PyrdxlP-dep_Trfase_major"/>
</dbReference>
<gene>
    <name evidence="2" type="primary">LOC112278865</name>
</gene>
<dbReference type="Gene3D" id="3.40.640.10">
    <property type="entry name" value="Type I PLP-dependent aspartate aminotransferase-like (Major domain)"/>
    <property type="match status" value="1"/>
</dbReference>
<dbReference type="PANTHER" id="PTHR14237:SF76">
    <property type="entry name" value="OS03G0765800 PROTEIN"/>
    <property type="match status" value="1"/>
</dbReference>
<feature type="region of interest" description="Disordered" evidence="1">
    <location>
        <begin position="925"/>
        <end position="944"/>
    </location>
</feature>
<feature type="region of interest" description="Disordered" evidence="1">
    <location>
        <begin position="524"/>
        <end position="591"/>
    </location>
</feature>
<dbReference type="Gramene" id="Pp3c2_5910V3.2">
    <property type="protein sequence ID" value="Pp3c2_5910V3.2"/>
    <property type="gene ID" value="Pp3c2_5910"/>
</dbReference>
<dbReference type="Gene3D" id="3.90.1150.10">
    <property type="entry name" value="Aspartate Aminotransferase, domain 1"/>
    <property type="match status" value="1"/>
</dbReference>
<evidence type="ECO:0000256" key="1">
    <source>
        <dbReference type="SAM" id="MobiDB-lite"/>
    </source>
</evidence>
<dbReference type="Gramene" id="Pp3c2_5910V3.6">
    <property type="protein sequence ID" value="Pp3c2_5910V3.6"/>
    <property type="gene ID" value="Pp3c2_5910"/>
</dbReference>
<feature type="compositionally biased region" description="Basic and acidic residues" evidence="1">
    <location>
        <begin position="684"/>
        <end position="704"/>
    </location>
</feature>
<feature type="region of interest" description="Disordered" evidence="1">
    <location>
        <begin position="27"/>
        <end position="79"/>
    </location>
</feature>
<dbReference type="SUPFAM" id="SSF53383">
    <property type="entry name" value="PLP-dependent transferases"/>
    <property type="match status" value="1"/>
</dbReference>
<dbReference type="OrthoDB" id="10264306at2759"/>
<protein>
    <recommendedName>
        <fullName evidence="4">Aminotransferase class V domain-containing protein</fullName>
    </recommendedName>
</protein>
<dbReference type="RefSeq" id="XP_073388347.1">
    <property type="nucleotide sequence ID" value="XM_073532246.1"/>
</dbReference>
<dbReference type="EnsemblPlants" id="Pp3c2_5910V3.6">
    <property type="protein sequence ID" value="Pp3c2_5910V3.6"/>
    <property type="gene ID" value="Pp3c2_5910"/>
</dbReference>
<accession>A0A7I4D5M3</accession>